<dbReference type="GO" id="GO:0006310">
    <property type="term" value="P:DNA recombination"/>
    <property type="evidence" value="ECO:0007669"/>
    <property type="project" value="UniProtKB-KW"/>
</dbReference>
<dbReference type="OrthoDB" id="2681442at2759"/>
<reference evidence="2 3" key="1">
    <citation type="submission" date="2014-04" db="EMBL/GenBank/DDBJ databases">
        <authorList>
            <consortium name="DOE Joint Genome Institute"/>
            <person name="Kuo A."/>
            <person name="Kohler A."/>
            <person name="Jargeat P."/>
            <person name="Nagy L.G."/>
            <person name="Floudas D."/>
            <person name="Copeland A."/>
            <person name="Barry K.W."/>
            <person name="Cichocki N."/>
            <person name="Veneault-Fourrey C."/>
            <person name="LaButti K."/>
            <person name="Lindquist E.A."/>
            <person name="Lipzen A."/>
            <person name="Lundell T."/>
            <person name="Morin E."/>
            <person name="Murat C."/>
            <person name="Sun H."/>
            <person name="Tunlid A."/>
            <person name="Henrissat B."/>
            <person name="Grigoriev I.V."/>
            <person name="Hibbett D.S."/>
            <person name="Martin F."/>
            <person name="Nordberg H.P."/>
            <person name="Cantor M.N."/>
            <person name="Hua S.X."/>
        </authorList>
    </citation>
    <scope>NUCLEOTIDE SEQUENCE [LARGE SCALE GENOMIC DNA]</scope>
    <source>
        <strain evidence="2 3">Ve08.2h10</strain>
    </source>
</reference>
<dbReference type="InParanoid" id="A0A0D0CRU1"/>
<reference evidence="3" key="2">
    <citation type="submission" date="2015-01" db="EMBL/GenBank/DDBJ databases">
        <title>Evolutionary Origins and Diversification of the Mycorrhizal Mutualists.</title>
        <authorList>
            <consortium name="DOE Joint Genome Institute"/>
            <consortium name="Mycorrhizal Genomics Consortium"/>
            <person name="Kohler A."/>
            <person name="Kuo A."/>
            <person name="Nagy L.G."/>
            <person name="Floudas D."/>
            <person name="Copeland A."/>
            <person name="Barry K.W."/>
            <person name="Cichocki N."/>
            <person name="Veneault-Fourrey C."/>
            <person name="LaButti K."/>
            <person name="Lindquist E.A."/>
            <person name="Lipzen A."/>
            <person name="Lundell T."/>
            <person name="Morin E."/>
            <person name="Murat C."/>
            <person name="Riley R."/>
            <person name="Ohm R."/>
            <person name="Sun H."/>
            <person name="Tunlid A."/>
            <person name="Henrissat B."/>
            <person name="Grigoriev I.V."/>
            <person name="Hibbett D.S."/>
            <person name="Martin F."/>
        </authorList>
    </citation>
    <scope>NUCLEOTIDE SEQUENCE [LARGE SCALE GENOMIC DNA]</scope>
    <source>
        <strain evidence="3">Ve08.2h10</strain>
    </source>
</reference>
<dbReference type="GO" id="GO:0003677">
    <property type="term" value="F:DNA binding"/>
    <property type="evidence" value="ECO:0007669"/>
    <property type="project" value="InterPro"/>
</dbReference>
<sequence>KLLTHCNEIWSLHRHSPCSSHSFHISGTTEMLLSGMSPDVIKAMGHWSSDSFLHYWHSLELLGPLHTEHLPAPVSAHLSI</sequence>
<accession>A0A0D0CRU1</accession>
<gene>
    <name evidence="2" type="ORF">PAXRUDRAFT_164892</name>
</gene>
<keyword evidence="1" id="KW-0233">DNA recombination</keyword>
<dbReference type="Proteomes" id="UP000054538">
    <property type="component" value="Unassembled WGS sequence"/>
</dbReference>
<dbReference type="AlphaFoldDB" id="A0A0D0CRU1"/>
<dbReference type="Gene3D" id="1.10.443.10">
    <property type="entry name" value="Intergrase catalytic core"/>
    <property type="match status" value="1"/>
</dbReference>
<keyword evidence="3" id="KW-1185">Reference proteome</keyword>
<dbReference type="STRING" id="930991.A0A0D0CRU1"/>
<dbReference type="EMBL" id="KN826708">
    <property type="protein sequence ID" value="KIK78103.1"/>
    <property type="molecule type" value="Genomic_DNA"/>
</dbReference>
<evidence type="ECO:0000313" key="3">
    <source>
        <dbReference type="Proteomes" id="UP000054538"/>
    </source>
</evidence>
<dbReference type="HOGENOM" id="CLU_003292_9_2_1"/>
<evidence type="ECO:0000256" key="1">
    <source>
        <dbReference type="ARBA" id="ARBA00023172"/>
    </source>
</evidence>
<dbReference type="SUPFAM" id="SSF56349">
    <property type="entry name" value="DNA breaking-rejoining enzymes"/>
    <property type="match status" value="1"/>
</dbReference>
<organism evidence="2 3">
    <name type="scientific">Paxillus rubicundulus Ve08.2h10</name>
    <dbReference type="NCBI Taxonomy" id="930991"/>
    <lineage>
        <taxon>Eukaryota</taxon>
        <taxon>Fungi</taxon>
        <taxon>Dikarya</taxon>
        <taxon>Basidiomycota</taxon>
        <taxon>Agaricomycotina</taxon>
        <taxon>Agaricomycetes</taxon>
        <taxon>Agaricomycetidae</taxon>
        <taxon>Boletales</taxon>
        <taxon>Paxilineae</taxon>
        <taxon>Paxillaceae</taxon>
        <taxon>Paxillus</taxon>
    </lineage>
</organism>
<proteinExistence type="predicted"/>
<dbReference type="InterPro" id="IPR013762">
    <property type="entry name" value="Integrase-like_cat_sf"/>
</dbReference>
<protein>
    <submittedName>
        <fullName evidence="2">Uncharacterized protein</fullName>
    </submittedName>
</protein>
<dbReference type="InterPro" id="IPR011010">
    <property type="entry name" value="DNA_brk_join_enz"/>
</dbReference>
<dbReference type="GO" id="GO:0015074">
    <property type="term" value="P:DNA integration"/>
    <property type="evidence" value="ECO:0007669"/>
    <property type="project" value="InterPro"/>
</dbReference>
<feature type="non-terminal residue" evidence="2">
    <location>
        <position position="1"/>
    </location>
</feature>
<name>A0A0D0CRU1_9AGAM</name>
<evidence type="ECO:0000313" key="2">
    <source>
        <dbReference type="EMBL" id="KIK78103.1"/>
    </source>
</evidence>